<name>A0ABX1PLV6_9RHOO</name>
<accession>A0ABX1PLV6</accession>
<sequence length="103" mass="12112">MALNRERPHLLVLPEDDATRSIANGFIDATTGQMQVLNPVRGWPNVLHQFEVDHVIQLRKYRHRHLVLLIDFDDEYPNRLTYFQSAIPKDVEDRVYVLRHLPG</sequence>
<comment type="caution">
    <text evidence="1">The sequence shown here is derived from an EMBL/GenBank/DDBJ whole genome shotgun (WGS) entry which is preliminary data.</text>
</comment>
<dbReference type="Proteomes" id="UP000615989">
    <property type="component" value="Unassembled WGS sequence"/>
</dbReference>
<keyword evidence="2" id="KW-1185">Reference proteome</keyword>
<proteinExistence type="predicted"/>
<dbReference type="EMBL" id="WTVG01000035">
    <property type="protein sequence ID" value="NMG25542.1"/>
    <property type="molecule type" value="Genomic_DNA"/>
</dbReference>
<evidence type="ECO:0000313" key="2">
    <source>
        <dbReference type="Proteomes" id="UP000615989"/>
    </source>
</evidence>
<protein>
    <submittedName>
        <fullName evidence="1">Uncharacterized protein</fullName>
    </submittedName>
</protein>
<gene>
    <name evidence="1" type="ORF">GO606_12565</name>
</gene>
<reference evidence="1" key="1">
    <citation type="submission" date="2019-12" db="EMBL/GenBank/DDBJ databases">
        <title>Comparative genomics gives insights into the taxonomy of the Azoarcus-Aromatoleum group and reveals separate origins of nif in the plant-associated Azoarcus and non-plant-associated Aromatoleum sub-groups.</title>
        <authorList>
            <person name="Lafos M."/>
            <person name="Maluk M."/>
            <person name="Batista M."/>
            <person name="Junghare M."/>
            <person name="Carmona M."/>
            <person name="Faoro H."/>
            <person name="Cruz L.M."/>
            <person name="Battistoni F."/>
            <person name="De Souza E."/>
            <person name="Pedrosa F."/>
            <person name="Chen W.-M."/>
            <person name="Poole P.S."/>
            <person name="Dixon R.A."/>
            <person name="James E.K."/>
        </authorList>
    </citation>
    <scope>NUCLEOTIDE SEQUENCE</scope>
    <source>
        <strain evidence="1">LuFRes1</strain>
    </source>
</reference>
<evidence type="ECO:0000313" key="1">
    <source>
        <dbReference type="EMBL" id="NMG25542.1"/>
    </source>
</evidence>
<dbReference type="RefSeq" id="WP_169118900.1">
    <property type="nucleotide sequence ID" value="NZ_WTVG02000034.1"/>
</dbReference>
<organism evidence="1 2">
    <name type="scientific">Aromatoleum anaerobium</name>
    <dbReference type="NCBI Taxonomy" id="182180"/>
    <lineage>
        <taxon>Bacteria</taxon>
        <taxon>Pseudomonadati</taxon>
        <taxon>Pseudomonadota</taxon>
        <taxon>Betaproteobacteria</taxon>
        <taxon>Rhodocyclales</taxon>
        <taxon>Rhodocyclaceae</taxon>
        <taxon>Aromatoleum</taxon>
    </lineage>
</organism>